<dbReference type="PANTHER" id="PTHR24153">
    <property type="entry name" value="ESPIN"/>
    <property type="match status" value="1"/>
</dbReference>
<reference evidence="5" key="1">
    <citation type="submission" date="2021-01" db="EMBL/GenBank/DDBJ databases">
        <authorList>
            <person name="Corre E."/>
            <person name="Pelletier E."/>
            <person name="Niang G."/>
            <person name="Scheremetjew M."/>
            <person name="Finn R."/>
            <person name="Kale V."/>
            <person name="Holt S."/>
            <person name="Cochrane G."/>
            <person name="Meng A."/>
            <person name="Brown T."/>
            <person name="Cohen L."/>
        </authorList>
    </citation>
    <scope>NUCLEOTIDE SEQUENCE</scope>
    <source>
        <strain evidence="5">B650</strain>
    </source>
</reference>
<evidence type="ECO:0000313" key="5">
    <source>
        <dbReference type="EMBL" id="CAD9575039.1"/>
    </source>
</evidence>
<dbReference type="PANTHER" id="PTHR24153:SF8">
    <property type="entry name" value="FORKED, ISOFORM F"/>
    <property type="match status" value="1"/>
</dbReference>
<feature type="region of interest" description="Disordered" evidence="4">
    <location>
        <begin position="40"/>
        <end position="68"/>
    </location>
</feature>
<dbReference type="SMART" id="SM00248">
    <property type="entry name" value="ANK"/>
    <property type="match status" value="4"/>
</dbReference>
<accession>A0A7S2KF43</accession>
<dbReference type="InterPro" id="IPR036770">
    <property type="entry name" value="Ankyrin_rpt-contain_sf"/>
</dbReference>
<dbReference type="Gene3D" id="1.25.40.20">
    <property type="entry name" value="Ankyrin repeat-containing domain"/>
    <property type="match status" value="2"/>
</dbReference>
<name>A0A7S2KF43_9STRA</name>
<feature type="compositionally biased region" description="Basic residues" evidence="4">
    <location>
        <begin position="13"/>
        <end position="23"/>
    </location>
</feature>
<dbReference type="GO" id="GO:0005737">
    <property type="term" value="C:cytoplasm"/>
    <property type="evidence" value="ECO:0007669"/>
    <property type="project" value="TreeGrafter"/>
</dbReference>
<dbReference type="AlphaFoldDB" id="A0A7S2KF43"/>
<dbReference type="Pfam" id="PF00023">
    <property type="entry name" value="Ank"/>
    <property type="match status" value="1"/>
</dbReference>
<dbReference type="PROSITE" id="PS50088">
    <property type="entry name" value="ANK_REPEAT"/>
    <property type="match status" value="1"/>
</dbReference>
<feature type="repeat" description="ANK" evidence="3">
    <location>
        <begin position="262"/>
        <end position="296"/>
    </location>
</feature>
<dbReference type="GO" id="GO:0051015">
    <property type="term" value="F:actin filament binding"/>
    <property type="evidence" value="ECO:0007669"/>
    <property type="project" value="TreeGrafter"/>
</dbReference>
<feature type="region of interest" description="Disordered" evidence="4">
    <location>
        <begin position="1"/>
        <end position="27"/>
    </location>
</feature>
<protein>
    <submittedName>
        <fullName evidence="5">Uncharacterized protein</fullName>
    </submittedName>
</protein>
<feature type="compositionally biased region" description="Basic and acidic residues" evidence="4">
    <location>
        <begin position="1"/>
        <end position="12"/>
    </location>
</feature>
<organism evidence="5">
    <name type="scientific">Leptocylindrus danicus</name>
    <dbReference type="NCBI Taxonomy" id="163516"/>
    <lineage>
        <taxon>Eukaryota</taxon>
        <taxon>Sar</taxon>
        <taxon>Stramenopiles</taxon>
        <taxon>Ochrophyta</taxon>
        <taxon>Bacillariophyta</taxon>
        <taxon>Coscinodiscophyceae</taxon>
        <taxon>Chaetocerotophycidae</taxon>
        <taxon>Leptocylindrales</taxon>
        <taxon>Leptocylindraceae</taxon>
        <taxon>Leptocylindrus</taxon>
    </lineage>
</organism>
<evidence type="ECO:0000256" key="1">
    <source>
        <dbReference type="ARBA" id="ARBA00022737"/>
    </source>
</evidence>
<proteinExistence type="predicted"/>
<gene>
    <name evidence="5" type="ORF">LDAN0321_LOCUS8694</name>
</gene>
<evidence type="ECO:0000256" key="4">
    <source>
        <dbReference type="SAM" id="MobiDB-lite"/>
    </source>
</evidence>
<evidence type="ECO:0000256" key="3">
    <source>
        <dbReference type="PROSITE-ProRule" id="PRU00023"/>
    </source>
</evidence>
<dbReference type="EMBL" id="HBGY01013489">
    <property type="protein sequence ID" value="CAD9575039.1"/>
    <property type="molecule type" value="Transcribed_RNA"/>
</dbReference>
<dbReference type="InterPro" id="IPR002110">
    <property type="entry name" value="Ankyrin_rpt"/>
</dbReference>
<sequence>MKNTSRKAEKCKSAKRSMKRKHSNVLAAGGTATLAACAEKSTRGYTKTSNNNSSRRRRSARIELKQRSRQPTSALHDLLCKLSFVEAGSIAHKRLLNTIMRHCESRPEDARFRDFGAGFALHHAMVFTFPSLDVINAIVSANPGAAVTQDDDGYFPLVLRLVGILISFEDFSFDCDVGCDTIWSLLTRCIPPPANFVSNSTGIPLDIVKAEIMQFVGNPLMLHDKANHATALHYLVLSKAPFKYIEFAVAAAPEAIRVADLSGHTPLHLACYGNEIREDVVSLFIKTCPDVKSMQDESGCSPLHIFLDHKTELLPEQQSIVELLMNEKVVSMQNAAGYTPVHLACLTRVISLGMVRSLAGALHPDCYSMTTKKGDTLLHVVCVMDASYEIIQYIHELFPAASSMADLDGHVPLDLLDPTHSCFEKIEQLLS</sequence>
<keyword evidence="2 3" id="KW-0040">ANK repeat</keyword>
<dbReference type="GO" id="GO:0051017">
    <property type="term" value="P:actin filament bundle assembly"/>
    <property type="evidence" value="ECO:0007669"/>
    <property type="project" value="TreeGrafter"/>
</dbReference>
<dbReference type="SUPFAM" id="SSF48403">
    <property type="entry name" value="Ankyrin repeat"/>
    <property type="match status" value="1"/>
</dbReference>
<evidence type="ECO:0000256" key="2">
    <source>
        <dbReference type="ARBA" id="ARBA00023043"/>
    </source>
</evidence>
<dbReference type="InterPro" id="IPR052420">
    <property type="entry name" value="Espin/Espin-like"/>
</dbReference>
<keyword evidence="1" id="KW-0677">Repeat</keyword>